<dbReference type="InterPro" id="IPR017828">
    <property type="entry name" value="SQ_synth_HpnD-like"/>
</dbReference>
<dbReference type="SFLD" id="SFLDG01018">
    <property type="entry name" value="Squalene/Phytoene_Synthase_Lik"/>
    <property type="match status" value="1"/>
</dbReference>
<dbReference type="SFLD" id="SFLDG01212">
    <property type="entry name" value="Phytoene_synthase_like"/>
    <property type="match status" value="1"/>
</dbReference>
<dbReference type="SFLD" id="SFLDS00005">
    <property type="entry name" value="Isoprenoid_Synthase_Type_I"/>
    <property type="match status" value="1"/>
</dbReference>
<reference evidence="1 2" key="1">
    <citation type="journal article" date="2020" name="Microorganisms">
        <title>Osmotic Adaptation and Compatible Solute Biosynthesis of Phototrophic Bacteria as Revealed from Genome Analyses.</title>
        <authorList>
            <person name="Imhoff J.F."/>
            <person name="Rahn T."/>
            <person name="Kunzel S."/>
            <person name="Keller A."/>
            <person name="Neulinger S.C."/>
        </authorList>
    </citation>
    <scope>NUCLEOTIDE SEQUENCE [LARGE SCALE GENOMIC DNA]</scope>
    <source>
        <strain evidence="1 2">DSM 9895</strain>
    </source>
</reference>
<protein>
    <submittedName>
        <fullName evidence="1">Squalene synthase HpnD</fullName>
    </submittedName>
</protein>
<dbReference type="InterPro" id="IPR008949">
    <property type="entry name" value="Isoprenoid_synthase_dom_sf"/>
</dbReference>
<accession>A0ABS1DN13</accession>
<evidence type="ECO:0000313" key="1">
    <source>
        <dbReference type="EMBL" id="MBK1671391.1"/>
    </source>
</evidence>
<dbReference type="InterPro" id="IPR033904">
    <property type="entry name" value="Trans_IPPS_HH"/>
</dbReference>
<dbReference type="PANTHER" id="PTHR31480">
    <property type="entry name" value="BIFUNCTIONAL LYCOPENE CYCLASE/PHYTOENE SYNTHASE"/>
    <property type="match status" value="1"/>
</dbReference>
<dbReference type="Gene3D" id="1.10.600.10">
    <property type="entry name" value="Farnesyl Diphosphate Synthase"/>
    <property type="match status" value="1"/>
</dbReference>
<dbReference type="CDD" id="cd00683">
    <property type="entry name" value="Trans_IPPS_HH"/>
    <property type="match status" value="1"/>
</dbReference>
<dbReference type="Pfam" id="PF00494">
    <property type="entry name" value="SQS_PSY"/>
    <property type="match status" value="1"/>
</dbReference>
<dbReference type="EMBL" id="NRRL01000181">
    <property type="protein sequence ID" value="MBK1671391.1"/>
    <property type="molecule type" value="Genomic_DNA"/>
</dbReference>
<name>A0ABS1DN13_9PROT</name>
<comment type="caution">
    <text evidence="1">The sequence shown here is derived from an EMBL/GenBank/DDBJ whole genome shotgun (WGS) entry which is preliminary data.</text>
</comment>
<dbReference type="InterPro" id="IPR002060">
    <property type="entry name" value="Squ/phyt_synthse"/>
</dbReference>
<keyword evidence="2" id="KW-1185">Reference proteome</keyword>
<dbReference type="RefSeq" id="WP_200344208.1">
    <property type="nucleotide sequence ID" value="NZ_NRRL01000181.1"/>
</dbReference>
<gene>
    <name evidence="1" type="primary">hpnD</name>
    <name evidence="1" type="ORF">CKO28_25655</name>
</gene>
<dbReference type="Proteomes" id="UP001296873">
    <property type="component" value="Unassembled WGS sequence"/>
</dbReference>
<organism evidence="1 2">
    <name type="scientific">Rhodovibrio sodomensis</name>
    <dbReference type="NCBI Taxonomy" id="1088"/>
    <lineage>
        <taxon>Bacteria</taxon>
        <taxon>Pseudomonadati</taxon>
        <taxon>Pseudomonadota</taxon>
        <taxon>Alphaproteobacteria</taxon>
        <taxon>Rhodospirillales</taxon>
        <taxon>Rhodovibrionaceae</taxon>
        <taxon>Rhodovibrio</taxon>
    </lineage>
</organism>
<dbReference type="SUPFAM" id="SSF48576">
    <property type="entry name" value="Terpenoid synthases"/>
    <property type="match status" value="1"/>
</dbReference>
<sequence>MTAATLDPAPARSRIDVAEVRQAVRQAGTSFFWGMRLLPRDRREAAYAVYAFCRAVDDVADGTETESRKLDRLERWRTEVDRIYRGQPQTAATRVLASYRDRFQLPREEFHAVIDGMAVDARGGLVAPSFADLQRYCRQVAGAVGMLTMQIFGAGDPQATAYRKHEIAVALGEALQFTNILRDQAGDGADGRLYLPEDLLAEAGVTTRDPLAVLTDAKRTAACARLAEKARQRYAEVRGQLAELHPASARPCRIMLEVYARLLAQLEAEGFPGDRRVRLSKPVKTWTALSTAFSGR</sequence>
<dbReference type="InterPro" id="IPR044843">
    <property type="entry name" value="Trans_IPPS_bact-type"/>
</dbReference>
<proteinExistence type="predicted"/>
<evidence type="ECO:0000313" key="2">
    <source>
        <dbReference type="Proteomes" id="UP001296873"/>
    </source>
</evidence>
<dbReference type="NCBIfam" id="TIGR03465">
    <property type="entry name" value="HpnD"/>
    <property type="match status" value="1"/>
</dbReference>